<dbReference type="PROSITE" id="PS51186">
    <property type="entry name" value="GNAT"/>
    <property type="match status" value="1"/>
</dbReference>
<dbReference type="Pfam" id="PF13302">
    <property type="entry name" value="Acetyltransf_3"/>
    <property type="match status" value="1"/>
</dbReference>
<keyword evidence="6" id="KW-1185">Reference proteome</keyword>
<evidence type="ECO:0000256" key="1">
    <source>
        <dbReference type="ARBA" id="ARBA00022679"/>
    </source>
</evidence>
<evidence type="ECO:0000256" key="2">
    <source>
        <dbReference type="ARBA" id="ARBA00023315"/>
    </source>
</evidence>
<organism evidence="5 6">
    <name type="scientific">Lysobacter defluvii IMMIB APB-9 = DSM 18482</name>
    <dbReference type="NCBI Taxonomy" id="1385515"/>
    <lineage>
        <taxon>Bacteria</taxon>
        <taxon>Pseudomonadati</taxon>
        <taxon>Pseudomonadota</taxon>
        <taxon>Gammaproteobacteria</taxon>
        <taxon>Lysobacterales</taxon>
        <taxon>Lysobacteraceae</taxon>
        <taxon>Novilysobacter</taxon>
    </lineage>
</organism>
<comment type="similarity">
    <text evidence="3">Belongs to the acetyltransferase family. RimJ subfamily.</text>
</comment>
<sequence length="171" mass="18841">MLSLSAPTAEDEQDLGQFEFTNRAFFESHINARATSFYEPGGIAKAIAVAQAEAAEGSAYQFLARNGSGHLVARVNLTRVRGDHFHSAELGYRVAQDHGGKGYATEAVRLALDYAFVRLRLHRVEAAVRLGNEASAKVLLRNGFVQFGHSSQSFWLSGQWHDVLHFERHGA</sequence>
<dbReference type="eggNOG" id="COG1670">
    <property type="taxonomic scope" value="Bacteria"/>
</dbReference>
<dbReference type="EMBL" id="AVBH01000169">
    <property type="protein sequence ID" value="KGO97908.1"/>
    <property type="molecule type" value="Genomic_DNA"/>
</dbReference>
<name>A0A0A0M4H4_9GAMM</name>
<gene>
    <name evidence="5" type="ORF">N791_06655</name>
</gene>
<evidence type="ECO:0000313" key="5">
    <source>
        <dbReference type="EMBL" id="KGO97908.1"/>
    </source>
</evidence>
<proteinExistence type="inferred from homology"/>
<dbReference type="Gene3D" id="3.40.630.30">
    <property type="match status" value="1"/>
</dbReference>
<dbReference type="GO" id="GO:0008999">
    <property type="term" value="F:protein-N-terminal-alanine acetyltransferase activity"/>
    <property type="evidence" value="ECO:0007669"/>
    <property type="project" value="TreeGrafter"/>
</dbReference>
<evidence type="ECO:0000313" key="6">
    <source>
        <dbReference type="Proteomes" id="UP000030003"/>
    </source>
</evidence>
<accession>A0A0A0M4H4</accession>
<dbReference type="OrthoDB" id="9801656at2"/>
<dbReference type="PANTHER" id="PTHR43792:SF8">
    <property type="entry name" value="[RIBOSOMAL PROTEIN US5]-ALANINE N-ACETYLTRANSFERASE"/>
    <property type="match status" value="1"/>
</dbReference>
<dbReference type="PANTHER" id="PTHR43792">
    <property type="entry name" value="GNAT FAMILY, PUTATIVE (AFU_ORTHOLOGUE AFUA_3G00765)-RELATED-RELATED"/>
    <property type="match status" value="1"/>
</dbReference>
<comment type="caution">
    <text evidence="5">The sequence shown here is derived from an EMBL/GenBank/DDBJ whole genome shotgun (WGS) entry which is preliminary data.</text>
</comment>
<dbReference type="RefSeq" id="WP_081677638.1">
    <property type="nucleotide sequence ID" value="NZ_AUHT01000001.1"/>
</dbReference>
<evidence type="ECO:0000259" key="4">
    <source>
        <dbReference type="PROSITE" id="PS51186"/>
    </source>
</evidence>
<dbReference type="SUPFAM" id="SSF55729">
    <property type="entry name" value="Acyl-CoA N-acyltransferases (Nat)"/>
    <property type="match status" value="1"/>
</dbReference>
<dbReference type="InterPro" id="IPR000182">
    <property type="entry name" value="GNAT_dom"/>
</dbReference>
<dbReference type="GO" id="GO:0005737">
    <property type="term" value="C:cytoplasm"/>
    <property type="evidence" value="ECO:0007669"/>
    <property type="project" value="TreeGrafter"/>
</dbReference>
<feature type="domain" description="N-acetyltransferase" evidence="4">
    <location>
        <begin position="2"/>
        <end position="169"/>
    </location>
</feature>
<dbReference type="Proteomes" id="UP000030003">
    <property type="component" value="Unassembled WGS sequence"/>
</dbReference>
<evidence type="ECO:0000256" key="3">
    <source>
        <dbReference type="ARBA" id="ARBA00038502"/>
    </source>
</evidence>
<dbReference type="InterPro" id="IPR051531">
    <property type="entry name" value="N-acetyltransferase"/>
</dbReference>
<keyword evidence="2" id="KW-0012">Acyltransferase</keyword>
<keyword evidence="1" id="KW-0808">Transferase</keyword>
<dbReference type="InterPro" id="IPR016181">
    <property type="entry name" value="Acyl_CoA_acyltransferase"/>
</dbReference>
<dbReference type="AlphaFoldDB" id="A0A0A0M4H4"/>
<reference evidence="5 6" key="1">
    <citation type="submission" date="2013-08" db="EMBL/GenBank/DDBJ databases">
        <title>Genomic analysis of Lysobacter defluvii.</title>
        <authorList>
            <person name="Wang Q."/>
            <person name="Wang G."/>
        </authorList>
    </citation>
    <scope>NUCLEOTIDE SEQUENCE [LARGE SCALE GENOMIC DNA]</scope>
    <source>
        <strain evidence="5 6">IMMIB APB-9</strain>
    </source>
</reference>
<protein>
    <recommendedName>
        <fullName evidence="4">N-acetyltransferase domain-containing protein</fullName>
    </recommendedName>
</protein>